<dbReference type="SUPFAM" id="SSF52540">
    <property type="entry name" value="P-loop containing nucleoside triphosphate hydrolases"/>
    <property type="match status" value="1"/>
</dbReference>
<comment type="subcellular location">
    <subcellularLocation>
        <location evidence="1">Mitochondrion membrane</location>
        <topology evidence="1">Peripheral membrane protein</topology>
    </subcellularLocation>
</comment>
<dbReference type="GO" id="GO:0047496">
    <property type="term" value="P:vesicle transport along microtubule"/>
    <property type="evidence" value="ECO:0000318"/>
    <property type="project" value="GO_Central"/>
</dbReference>
<dbReference type="STRING" id="10228.B3RQ73"/>
<dbReference type="Gene3D" id="3.40.850.10">
    <property type="entry name" value="Kinesin motor domain"/>
    <property type="match status" value="1"/>
</dbReference>
<evidence type="ECO:0000256" key="6">
    <source>
        <dbReference type="ARBA" id="ARBA00023128"/>
    </source>
</evidence>
<dbReference type="InterPro" id="IPR001752">
    <property type="entry name" value="Kinesin_motor_dom"/>
</dbReference>
<dbReference type="GO" id="GO:0005737">
    <property type="term" value="C:cytoplasm"/>
    <property type="evidence" value="ECO:0000318"/>
    <property type="project" value="GO_Central"/>
</dbReference>
<dbReference type="EMBL" id="DS985242">
    <property type="protein sequence ID" value="EDV28301.1"/>
    <property type="molecule type" value="Genomic_DNA"/>
</dbReference>
<dbReference type="InterPro" id="IPR036961">
    <property type="entry name" value="Kinesin_motor_dom_sf"/>
</dbReference>
<evidence type="ECO:0000256" key="11">
    <source>
        <dbReference type="PROSITE-ProRule" id="PRU00283"/>
    </source>
</evidence>
<evidence type="ECO:0000256" key="4">
    <source>
        <dbReference type="ARBA" id="ARBA00022840"/>
    </source>
</evidence>
<reference evidence="15 16" key="1">
    <citation type="journal article" date="2008" name="Nature">
        <title>The Trichoplax genome and the nature of placozoans.</title>
        <authorList>
            <person name="Srivastava M."/>
            <person name="Begovic E."/>
            <person name="Chapman J."/>
            <person name="Putnam N.H."/>
            <person name="Hellsten U."/>
            <person name="Kawashima T."/>
            <person name="Kuo A."/>
            <person name="Mitros T."/>
            <person name="Salamov A."/>
            <person name="Carpenter M.L."/>
            <person name="Signorovitch A.Y."/>
            <person name="Moreno M.A."/>
            <person name="Kamm K."/>
            <person name="Grimwood J."/>
            <person name="Schmutz J."/>
            <person name="Shapiro H."/>
            <person name="Grigoriev I.V."/>
            <person name="Buss L.W."/>
            <person name="Schierwater B."/>
            <person name="Dellaporta S.L."/>
            <person name="Rokhsar D.S."/>
        </authorList>
    </citation>
    <scope>NUCLEOTIDE SEQUENCE [LARGE SCALE GENOMIC DNA]</scope>
    <source>
        <strain evidence="15 16">Grell-BS-1999</strain>
    </source>
</reference>
<dbReference type="InParanoid" id="B3RQ73"/>
<dbReference type="InterPro" id="IPR000253">
    <property type="entry name" value="FHA_dom"/>
</dbReference>
<keyword evidence="7" id="KW-0472">Membrane</keyword>
<dbReference type="GO" id="GO:0031966">
    <property type="term" value="C:mitochondrial membrane"/>
    <property type="evidence" value="ECO:0007669"/>
    <property type="project" value="UniProtKB-SubCell"/>
</dbReference>
<feature type="coiled-coil region" evidence="12">
    <location>
        <begin position="384"/>
        <end position="422"/>
    </location>
</feature>
<dbReference type="SUPFAM" id="SSF49562">
    <property type="entry name" value="C2 domain (Calcium/lipid-binding domain, CaLB)"/>
    <property type="match status" value="1"/>
</dbReference>
<dbReference type="PRINTS" id="PR00380">
    <property type="entry name" value="KINESINHEAVY"/>
</dbReference>
<organism evidence="15 16">
    <name type="scientific">Trichoplax adhaerens</name>
    <name type="common">Trichoplax reptans</name>
    <dbReference type="NCBI Taxonomy" id="10228"/>
    <lineage>
        <taxon>Eukaryota</taxon>
        <taxon>Metazoa</taxon>
        <taxon>Placozoa</taxon>
        <taxon>Uniplacotomia</taxon>
        <taxon>Trichoplacea</taxon>
        <taxon>Trichoplacidae</taxon>
        <taxon>Trichoplax</taxon>
    </lineage>
</organism>
<evidence type="ECO:0000259" key="14">
    <source>
        <dbReference type="PROSITE" id="PS50067"/>
    </source>
</evidence>
<dbReference type="GO" id="GO:0008017">
    <property type="term" value="F:microtubule binding"/>
    <property type="evidence" value="ECO:0000318"/>
    <property type="project" value="GO_Central"/>
</dbReference>
<evidence type="ECO:0000256" key="9">
    <source>
        <dbReference type="ARBA" id="ARBA00054688"/>
    </source>
</evidence>
<sequence>MHDNVTELIDPEQPNEEPRKFAFDFSYWSHDDYEEQDDGYLAPTHPHYADQKKVFDDLGRGVLDNAWNGFNSTLFAYGQTGSGKSYSIVGYGKNKGIVPLFCDEMFKGIEGKKESGDSSEFEVSFSMLEIYNEQVRDLLNSKSKSKKGLRVRQHPKKGFYVPVNSYKDIENRMEEGTRNRTVAATLMNATSSRAHTIVGVTFHQKGKNAAGQETTKSAIINLVDLAGSERADSTGATGDRLKEGAAINQSLSSLGNVIAALADKANGKNVRVPYRDSVLTKLLKNALGGNSKTIMIAAISPADINFDETLSTLRYADRAKQIKTSAVVNEDPTEKLIRELQEENAKLKAALENGEIPKDDDDEDEKAAEGISEEEIAKMKEQMEEELRARMVENDRRLEEMNQSWQEKLVLAQELYEEVNKAAISVKEAAKTSPHFWNLNVDSQLSAMIIHTINEGENIIGNGLGDTSPAIELKGLSILSEHAIVTSKDGQITVRACNNAKVLLNGETVTSKVILHHGDRVMFGSNHLYVFHHPLELEAAKANNIRLPTVTYEKAQEEIAAVAGFDMDTSEKSREQLLLREELIELLPMVEEANAISQELDRKVDFEIVILSPEARGLSKGRPEPFIKMTNLESKLDWLWPINRFTNRKFLMQEMYQNYIEGEDWTLPDERDPFTESASTDIFIGTTMVYLESLSYLIDMREHLTISDYKGTNMGKLRVELIPCDENGKEYDIDADIFVDSPSELLGKKVNFLINISHALGLPNKFLETWCKFKFYLDDLPITTEVIQNTRNPEYNFKKLVSYSAATQQLIDYLTTDYLIVEVWGRYKEPSKSQNRNAGIKTKDMVMSKVLTRGKSVKAMQPHATQGGMENFARMAKMTFAQNTMKKKLQRLENKMDLLKKFTSMATDMDLDTVMLSQLKSLLNTTNPSAVAANLQVEVPPKKIKKSESAVAGESTEGDGETATLDTQAVSRLPATSSPPPSALRTNGIIEQSLAEGDPQPKDQPETLPESVLVDDQAKTNDHAVKADDNHSDSQSKDQPEPSPESVPADDLTKTDDRPVQANDNHSYQSPKEDTTRETKVVQAQPQPPPPVELPPARVQQSACCIVL</sequence>
<evidence type="ECO:0000256" key="3">
    <source>
        <dbReference type="ARBA" id="ARBA00022741"/>
    </source>
</evidence>
<dbReference type="GO" id="GO:0003777">
    <property type="term" value="F:microtubule motor activity"/>
    <property type="evidence" value="ECO:0000318"/>
    <property type="project" value="GO_Central"/>
</dbReference>
<keyword evidence="6" id="KW-0496">Mitochondrion</keyword>
<dbReference type="PhylomeDB" id="B3RQ73"/>
<dbReference type="eggNOG" id="KOG0245">
    <property type="taxonomic scope" value="Eukaryota"/>
</dbReference>
<dbReference type="PANTHER" id="PTHR47117">
    <property type="entry name" value="STAR-RELATED LIPID TRANSFER PROTEIN 9"/>
    <property type="match status" value="1"/>
</dbReference>
<dbReference type="CDD" id="cd22709">
    <property type="entry name" value="FHA_KIF28P"/>
    <property type="match status" value="1"/>
</dbReference>
<evidence type="ECO:0000313" key="15">
    <source>
        <dbReference type="EMBL" id="EDV28301.1"/>
    </source>
</evidence>
<feature type="region of interest" description="Disordered" evidence="13">
    <location>
        <begin position="943"/>
        <end position="985"/>
    </location>
</feature>
<dbReference type="InterPro" id="IPR035892">
    <property type="entry name" value="C2_domain_sf"/>
</dbReference>
<evidence type="ECO:0000256" key="1">
    <source>
        <dbReference type="ARBA" id="ARBA00004318"/>
    </source>
</evidence>
<feature type="compositionally biased region" description="Basic and acidic residues" evidence="13">
    <location>
        <begin position="1071"/>
        <end position="1080"/>
    </location>
</feature>
<evidence type="ECO:0000256" key="8">
    <source>
        <dbReference type="ARBA" id="ARBA00023175"/>
    </source>
</evidence>
<feature type="region of interest" description="Disordered" evidence="13">
    <location>
        <begin position="1023"/>
        <end position="1101"/>
    </location>
</feature>
<dbReference type="OMA" id="GFKMNGR"/>
<dbReference type="Gene3D" id="2.60.200.20">
    <property type="match status" value="1"/>
</dbReference>
<keyword evidence="2" id="KW-0813">Transport</keyword>
<dbReference type="GO" id="GO:0005524">
    <property type="term" value="F:ATP binding"/>
    <property type="evidence" value="ECO:0007669"/>
    <property type="project" value="UniProtKB-UniRule"/>
</dbReference>
<gene>
    <name evidence="15" type="ORF">TRIADDRAFT_53800</name>
</gene>
<keyword evidence="4 11" id="KW-0067">ATP-binding</keyword>
<comment type="function">
    <text evidence="9">Microtubule-dependent motor protein required for mitochondrion morphology and transport of mitochondria in neuronal cells.</text>
</comment>
<dbReference type="OrthoDB" id="3176171at2759"/>
<keyword evidence="5 12" id="KW-0175">Coiled coil</keyword>
<dbReference type="Pfam" id="PF00498">
    <property type="entry name" value="FHA"/>
    <property type="match status" value="1"/>
</dbReference>
<dbReference type="SUPFAM" id="SSF49879">
    <property type="entry name" value="SMAD/FHA domain"/>
    <property type="match status" value="1"/>
</dbReference>
<dbReference type="FunCoup" id="B3RQ73">
    <property type="interactions" value="1"/>
</dbReference>
<dbReference type="FunFam" id="3.40.850.10:FF:000063">
    <property type="entry name" value="Kinesin-like protein"/>
    <property type="match status" value="1"/>
</dbReference>
<comment type="similarity">
    <text evidence="11">Belongs to the TRAFAC class myosin-kinesin ATPase superfamily. Kinesin family.</text>
</comment>
<protein>
    <recommendedName>
        <fullName evidence="10">Kinesin-like protein 6</fullName>
    </recommendedName>
</protein>
<dbReference type="RefSeq" id="XP_002110135.1">
    <property type="nucleotide sequence ID" value="XM_002110099.1"/>
</dbReference>
<dbReference type="InterPro" id="IPR008984">
    <property type="entry name" value="SMAD_FHA_dom_sf"/>
</dbReference>
<dbReference type="InterPro" id="IPR027417">
    <property type="entry name" value="P-loop_NTPase"/>
</dbReference>
<dbReference type="HOGENOM" id="CLU_001485_2_3_1"/>
<dbReference type="GO" id="GO:0005874">
    <property type="term" value="C:microtubule"/>
    <property type="evidence" value="ECO:0000318"/>
    <property type="project" value="GO_Central"/>
</dbReference>
<evidence type="ECO:0000256" key="7">
    <source>
        <dbReference type="ARBA" id="ARBA00023136"/>
    </source>
</evidence>
<evidence type="ECO:0000256" key="12">
    <source>
        <dbReference type="SAM" id="Coils"/>
    </source>
</evidence>
<dbReference type="SMART" id="SM00129">
    <property type="entry name" value="KISc"/>
    <property type="match status" value="1"/>
</dbReference>
<dbReference type="GeneID" id="6750823"/>
<dbReference type="GO" id="GO:0005871">
    <property type="term" value="C:kinesin complex"/>
    <property type="evidence" value="ECO:0000318"/>
    <property type="project" value="GO_Central"/>
</dbReference>
<dbReference type="KEGG" id="tad:TRIADDRAFT_53800"/>
<name>B3RQ73_TRIAD</name>
<dbReference type="Pfam" id="PF12423">
    <property type="entry name" value="KIF1B"/>
    <property type="match status" value="1"/>
</dbReference>
<evidence type="ECO:0000256" key="13">
    <source>
        <dbReference type="SAM" id="MobiDB-lite"/>
    </source>
</evidence>
<keyword evidence="3 11" id="KW-0547">Nucleotide-binding</keyword>
<proteinExistence type="inferred from homology"/>
<dbReference type="GO" id="GO:0016887">
    <property type="term" value="F:ATP hydrolysis activity"/>
    <property type="evidence" value="ECO:0000318"/>
    <property type="project" value="GO_Central"/>
</dbReference>
<dbReference type="CTD" id="6750823"/>
<dbReference type="FunFam" id="2.60.200.20:FF:000034">
    <property type="entry name" value="kinesin-like protein KIF28P"/>
    <property type="match status" value="1"/>
</dbReference>
<evidence type="ECO:0000256" key="2">
    <source>
        <dbReference type="ARBA" id="ARBA00022448"/>
    </source>
</evidence>
<feature type="domain" description="Kinesin motor" evidence="14">
    <location>
        <begin position="1"/>
        <end position="322"/>
    </location>
</feature>
<dbReference type="Pfam" id="PF00225">
    <property type="entry name" value="Kinesin"/>
    <property type="match status" value="1"/>
</dbReference>
<dbReference type="PROSITE" id="PS50067">
    <property type="entry name" value="KINESIN_MOTOR_2"/>
    <property type="match status" value="1"/>
</dbReference>
<dbReference type="AlphaFoldDB" id="B3RQ73"/>
<feature type="binding site" evidence="11">
    <location>
        <begin position="78"/>
        <end position="85"/>
    </location>
    <ligand>
        <name>ATP</name>
        <dbReference type="ChEBI" id="CHEBI:30616"/>
    </ligand>
</feature>
<keyword evidence="8 11" id="KW-0505">Motor protein</keyword>
<accession>B3RQ73</accession>
<dbReference type="InterPro" id="IPR022140">
    <property type="entry name" value="Kinesin-like_KIF1-typ"/>
</dbReference>
<keyword evidence="16" id="KW-1185">Reference proteome</keyword>
<feature type="compositionally biased region" description="Basic and acidic residues" evidence="13">
    <location>
        <begin position="1023"/>
        <end position="1040"/>
    </location>
</feature>
<evidence type="ECO:0000256" key="10">
    <source>
        <dbReference type="ARBA" id="ARBA00079247"/>
    </source>
</evidence>
<evidence type="ECO:0000313" key="16">
    <source>
        <dbReference type="Proteomes" id="UP000009022"/>
    </source>
</evidence>
<dbReference type="Proteomes" id="UP000009022">
    <property type="component" value="Unassembled WGS sequence"/>
</dbReference>
<evidence type="ECO:0000256" key="5">
    <source>
        <dbReference type="ARBA" id="ARBA00023054"/>
    </source>
</evidence>